<feature type="domain" description="Chemokine interleukin-8-like" evidence="4">
    <location>
        <begin position="31"/>
        <end position="86"/>
    </location>
</feature>
<gene>
    <name evidence="5" type="ORF">IRJ41_020972</name>
</gene>
<organism evidence="5 6">
    <name type="scientific">Triplophysa rosa</name>
    <name type="common">Cave loach</name>
    <dbReference type="NCBI Taxonomy" id="992332"/>
    <lineage>
        <taxon>Eukaryota</taxon>
        <taxon>Metazoa</taxon>
        <taxon>Chordata</taxon>
        <taxon>Craniata</taxon>
        <taxon>Vertebrata</taxon>
        <taxon>Euteleostomi</taxon>
        <taxon>Actinopterygii</taxon>
        <taxon>Neopterygii</taxon>
        <taxon>Teleostei</taxon>
        <taxon>Ostariophysi</taxon>
        <taxon>Cypriniformes</taxon>
        <taxon>Nemacheilidae</taxon>
        <taxon>Triplophysa</taxon>
    </lineage>
</organism>
<dbReference type="InterPro" id="IPR036048">
    <property type="entry name" value="Interleukin_8-like_sf"/>
</dbReference>
<dbReference type="AlphaFoldDB" id="A0A9W7WPB9"/>
<evidence type="ECO:0000259" key="4">
    <source>
        <dbReference type="Pfam" id="PF00048"/>
    </source>
</evidence>
<dbReference type="SUPFAM" id="SSF54117">
    <property type="entry name" value="Interleukin 8-like chemokines"/>
    <property type="match status" value="1"/>
</dbReference>
<dbReference type="GO" id="GO:0008009">
    <property type="term" value="F:chemokine activity"/>
    <property type="evidence" value="ECO:0007669"/>
    <property type="project" value="InterPro"/>
</dbReference>
<dbReference type="EMBL" id="JAFHDT010000009">
    <property type="protein sequence ID" value="KAI7805912.1"/>
    <property type="molecule type" value="Genomic_DNA"/>
</dbReference>
<evidence type="ECO:0000256" key="2">
    <source>
        <dbReference type="SAM" id="MobiDB-lite"/>
    </source>
</evidence>
<dbReference type="GO" id="GO:0006955">
    <property type="term" value="P:immune response"/>
    <property type="evidence" value="ECO:0007669"/>
    <property type="project" value="InterPro"/>
</dbReference>
<evidence type="ECO:0000256" key="3">
    <source>
        <dbReference type="SAM" id="SignalP"/>
    </source>
</evidence>
<keyword evidence="1" id="KW-0202">Cytokine</keyword>
<dbReference type="Gene3D" id="2.40.50.40">
    <property type="match status" value="1"/>
</dbReference>
<dbReference type="GO" id="GO:0005615">
    <property type="term" value="C:extracellular space"/>
    <property type="evidence" value="ECO:0007669"/>
    <property type="project" value="UniProtKB-KW"/>
</dbReference>
<feature type="chain" id="PRO_5040973527" evidence="3">
    <location>
        <begin position="27"/>
        <end position="124"/>
    </location>
</feature>
<comment type="caution">
    <text evidence="5">The sequence shown here is derived from an EMBL/GenBank/DDBJ whole genome shotgun (WGS) entry which is preliminary data.</text>
</comment>
<name>A0A9W7WPB9_TRIRA</name>
<dbReference type="Proteomes" id="UP001059041">
    <property type="component" value="Linkage Group LG9"/>
</dbReference>
<evidence type="ECO:0000313" key="5">
    <source>
        <dbReference type="EMBL" id="KAI7805912.1"/>
    </source>
</evidence>
<keyword evidence="3" id="KW-0732">Signal</keyword>
<keyword evidence="6" id="KW-1185">Reference proteome</keyword>
<sequence>MALQASVSLLLFVVFLNIVTDNRTTATSIREKCQCIEETEAVRWKKVTDFTIIPKDPLCNKIQIILQLSDIKSCLKPDSKPGKQLQRCWKRIKFNTERKKVCLKSSRKKKPKEAQTHQYLPSSV</sequence>
<evidence type="ECO:0000256" key="1">
    <source>
        <dbReference type="ARBA" id="ARBA00022514"/>
    </source>
</evidence>
<evidence type="ECO:0000313" key="6">
    <source>
        <dbReference type="Proteomes" id="UP001059041"/>
    </source>
</evidence>
<reference evidence="5" key="1">
    <citation type="submission" date="2021-02" db="EMBL/GenBank/DDBJ databases">
        <title>Comparative genomics reveals that relaxation of natural selection precedes convergent phenotypic evolution of cavefish.</title>
        <authorList>
            <person name="Peng Z."/>
        </authorList>
    </citation>
    <scope>NUCLEOTIDE SEQUENCE</scope>
    <source>
        <tissue evidence="5">Muscle</tissue>
    </source>
</reference>
<protein>
    <submittedName>
        <fullName evidence="5">C-X-C motif chemokine 3</fullName>
    </submittedName>
</protein>
<accession>A0A9W7WPB9</accession>
<dbReference type="InterPro" id="IPR001811">
    <property type="entry name" value="Chemokine_IL8-like_dom"/>
</dbReference>
<dbReference type="Pfam" id="PF00048">
    <property type="entry name" value="IL8"/>
    <property type="match status" value="1"/>
</dbReference>
<proteinExistence type="predicted"/>
<dbReference type="OrthoDB" id="9948647at2759"/>
<feature type="region of interest" description="Disordered" evidence="2">
    <location>
        <begin position="103"/>
        <end position="124"/>
    </location>
</feature>
<feature type="signal peptide" evidence="3">
    <location>
        <begin position="1"/>
        <end position="26"/>
    </location>
</feature>